<dbReference type="EMBL" id="DXBE01000001">
    <property type="protein sequence ID" value="HIZ68278.1"/>
    <property type="molecule type" value="Genomic_DNA"/>
</dbReference>
<evidence type="ECO:0000313" key="2">
    <source>
        <dbReference type="EMBL" id="HIZ68278.1"/>
    </source>
</evidence>
<dbReference type="InterPro" id="IPR018306">
    <property type="entry name" value="Phage_T5_Orf172_DNA-bd"/>
</dbReference>
<dbReference type="Pfam" id="PF10544">
    <property type="entry name" value="T5orf172"/>
    <property type="match status" value="1"/>
</dbReference>
<protein>
    <submittedName>
        <fullName evidence="2">GIY-YIG nuclease family protein</fullName>
    </submittedName>
</protein>
<comment type="caution">
    <text evidence="2">The sequence shown here is derived from an EMBL/GenBank/DDBJ whole genome shotgun (WGS) entry which is preliminary data.</text>
</comment>
<feature type="domain" description="Bacteriophage T5 Orf172 DNA-binding" evidence="1">
    <location>
        <begin position="17"/>
        <end position="99"/>
    </location>
</feature>
<reference evidence="2" key="1">
    <citation type="journal article" date="2021" name="PeerJ">
        <title>Extensive microbial diversity within the chicken gut microbiome revealed by metagenomics and culture.</title>
        <authorList>
            <person name="Gilroy R."/>
            <person name="Ravi A."/>
            <person name="Getino M."/>
            <person name="Pursley I."/>
            <person name="Horton D.L."/>
            <person name="Alikhan N.F."/>
            <person name="Baker D."/>
            <person name="Gharbi K."/>
            <person name="Hall N."/>
            <person name="Watson M."/>
            <person name="Adriaenssens E.M."/>
            <person name="Foster-Nyarko E."/>
            <person name="Jarju S."/>
            <person name="Secka A."/>
            <person name="Antonio M."/>
            <person name="Oren A."/>
            <person name="Chaudhuri R.R."/>
            <person name="La Ragione R."/>
            <person name="Hildebrand F."/>
            <person name="Pallen M.J."/>
        </authorList>
    </citation>
    <scope>NUCLEOTIDE SEQUENCE</scope>
    <source>
        <strain evidence="2">ChiHecec3B27-8219</strain>
    </source>
</reference>
<accession>A0A9D2FVM9</accession>
<dbReference type="AlphaFoldDB" id="A0A9D2FVM9"/>
<evidence type="ECO:0000259" key="1">
    <source>
        <dbReference type="SMART" id="SM00974"/>
    </source>
</evidence>
<proteinExistence type="predicted"/>
<sequence length="214" mass="24315">MAPKQNNSGIVYVLTNPAMPGLVKIGMTTRDNLDVRMKELYGTGVPVPFVCKYACKVKPSDCAKIEKALHTAFAPNRINANREFFQIKPEQAMAILELFNREDVTQEITEEIDNDLTTEDKSATEKINSSRRPPLNYFEMGMKRGDILAFIKDPSIEVSVVDEKKVMYQGDIYSLTSITKKLLNLSHAVQPTGYWMFEGKNLRDIYDETYTLDD</sequence>
<name>A0A9D2FVM9_9BACT</name>
<dbReference type="SMART" id="SM00974">
    <property type="entry name" value="T5orf172"/>
    <property type="match status" value="1"/>
</dbReference>
<gene>
    <name evidence="2" type="ORF">H9966_00060</name>
</gene>
<dbReference type="Proteomes" id="UP000824055">
    <property type="component" value="Unassembled WGS sequence"/>
</dbReference>
<organism evidence="2 3">
    <name type="scientific">Candidatus Prevotella avicola</name>
    <dbReference type="NCBI Taxonomy" id="2838738"/>
    <lineage>
        <taxon>Bacteria</taxon>
        <taxon>Pseudomonadati</taxon>
        <taxon>Bacteroidota</taxon>
        <taxon>Bacteroidia</taxon>
        <taxon>Bacteroidales</taxon>
        <taxon>Prevotellaceae</taxon>
        <taxon>Prevotella</taxon>
    </lineage>
</organism>
<evidence type="ECO:0000313" key="3">
    <source>
        <dbReference type="Proteomes" id="UP000824055"/>
    </source>
</evidence>
<reference evidence="2" key="2">
    <citation type="submission" date="2021-04" db="EMBL/GenBank/DDBJ databases">
        <authorList>
            <person name="Gilroy R."/>
        </authorList>
    </citation>
    <scope>NUCLEOTIDE SEQUENCE</scope>
    <source>
        <strain evidence="2">ChiHecec3B27-8219</strain>
    </source>
</reference>